<accession>A0A2S0NJA1</accession>
<reference evidence="2" key="1">
    <citation type="submission" date="2018-02" db="EMBL/GenBank/DDBJ databases">
        <title>Firefly genomes illuminate parallel origins of bioluminescence in beetles.</title>
        <authorList>
            <person name="Fallon T.R."/>
            <person name="Lower S.E.S."/>
            <person name="Behringer M."/>
            <person name="Weng J.-K."/>
        </authorList>
    </citation>
    <scope>NUCLEOTIDE SEQUENCE [LARGE SCALE GENOMIC DNA]</scope>
</reference>
<protein>
    <submittedName>
        <fullName evidence="1">Cof-type HAD-IIB family hydrolase</fullName>
    </submittedName>
</protein>
<dbReference type="InterPro" id="IPR036412">
    <property type="entry name" value="HAD-like_sf"/>
</dbReference>
<dbReference type="GO" id="GO:0005829">
    <property type="term" value="C:cytosol"/>
    <property type="evidence" value="ECO:0007669"/>
    <property type="project" value="TreeGrafter"/>
</dbReference>
<dbReference type="Pfam" id="PF08282">
    <property type="entry name" value="Hydrolase_3"/>
    <property type="match status" value="1"/>
</dbReference>
<dbReference type="InterPro" id="IPR023214">
    <property type="entry name" value="HAD_sf"/>
</dbReference>
<dbReference type="GO" id="GO:0016791">
    <property type="term" value="F:phosphatase activity"/>
    <property type="evidence" value="ECO:0007669"/>
    <property type="project" value="UniProtKB-ARBA"/>
</dbReference>
<name>A0A2S0NJA1_9MOLU</name>
<proteinExistence type="predicted"/>
<dbReference type="RefSeq" id="WP_303662432.1">
    <property type="nucleotide sequence ID" value="NZ_CP027019.1"/>
</dbReference>
<dbReference type="GO" id="GO:0000287">
    <property type="term" value="F:magnesium ion binding"/>
    <property type="evidence" value="ECO:0007669"/>
    <property type="project" value="TreeGrafter"/>
</dbReference>
<sequence>MIFDTPYEYCLSDCDGTIVDNGFYPLEATKKSIRKYQKVSGYRFGLITGRLAMANLKLVDDLNVQLPIVACNGAVVMDLKLKKVLFAQTIPNDLVFQIFDDCIAIGVEIMLYTPTQMLAKIGAMRIEYWIQYQKSIKKKHRWEIQQFETYADLRQAVEEQNSSIVEFIIKTNSDQEEKFLHEIFQKYAHATTSVESYPQMYNITAFGVDKFSGLKKWAEIVNADYQEIVAFGDNYNDLTMIQGVKKGICVGNGVDELKQVAWKIIEPVHENGVGLELERMIAEKD</sequence>
<evidence type="ECO:0000313" key="1">
    <source>
        <dbReference type="EMBL" id="AVP49089.1"/>
    </source>
</evidence>
<dbReference type="PANTHER" id="PTHR10000:SF8">
    <property type="entry name" value="HAD SUPERFAMILY HYDROLASE-LIKE, TYPE 3"/>
    <property type="match status" value="1"/>
</dbReference>
<keyword evidence="1" id="KW-0378">Hydrolase</keyword>
<dbReference type="Gene3D" id="3.30.1240.10">
    <property type="match status" value="1"/>
</dbReference>
<dbReference type="EMBL" id="CP027019">
    <property type="protein sequence ID" value="AVP49089.1"/>
    <property type="molecule type" value="Genomic_DNA"/>
</dbReference>
<dbReference type="Gene3D" id="3.40.50.1000">
    <property type="entry name" value="HAD superfamily/HAD-like"/>
    <property type="match status" value="1"/>
</dbReference>
<dbReference type="AlphaFoldDB" id="A0A2S0NJA1"/>
<dbReference type="SUPFAM" id="SSF56784">
    <property type="entry name" value="HAD-like"/>
    <property type="match status" value="1"/>
</dbReference>
<gene>
    <name evidence="1" type="ORF">C5T88_00620</name>
</gene>
<dbReference type="Proteomes" id="UP000239250">
    <property type="component" value="Chromosome"/>
</dbReference>
<dbReference type="PANTHER" id="PTHR10000">
    <property type="entry name" value="PHOSPHOSERINE PHOSPHATASE"/>
    <property type="match status" value="1"/>
</dbReference>
<evidence type="ECO:0000313" key="2">
    <source>
        <dbReference type="Proteomes" id="UP000239250"/>
    </source>
</evidence>
<organism evidence="1 2">
    <name type="scientific">Williamsoniiplasma luminosum</name>
    <dbReference type="NCBI Taxonomy" id="214888"/>
    <lineage>
        <taxon>Bacteria</taxon>
        <taxon>Bacillati</taxon>
        <taxon>Mycoplasmatota</taxon>
        <taxon>Mollicutes</taxon>
        <taxon>Entomoplasmatales</taxon>
        <taxon>Williamsoniiplasma</taxon>
    </lineage>
</organism>